<dbReference type="NCBIfam" id="NF037970">
    <property type="entry name" value="vanZ_1"/>
    <property type="match status" value="1"/>
</dbReference>
<keyword evidence="4" id="KW-1185">Reference proteome</keyword>
<keyword evidence="1" id="KW-0812">Transmembrane</keyword>
<keyword evidence="1" id="KW-0472">Membrane</keyword>
<proteinExistence type="predicted"/>
<feature type="transmembrane region" description="Helical" evidence="1">
    <location>
        <begin position="29"/>
        <end position="50"/>
    </location>
</feature>
<organism evidence="3 4">
    <name type="scientific">Siansivirga zeaxanthinifaciens CC-SAMT-1</name>
    <dbReference type="NCBI Taxonomy" id="1454006"/>
    <lineage>
        <taxon>Bacteria</taxon>
        <taxon>Pseudomonadati</taxon>
        <taxon>Bacteroidota</taxon>
        <taxon>Flavobacteriia</taxon>
        <taxon>Flavobacteriales</taxon>
        <taxon>Flavobacteriaceae</taxon>
        <taxon>Siansivirga</taxon>
    </lineage>
</organism>
<feature type="domain" description="VanZ-like" evidence="2">
    <location>
        <begin position="26"/>
        <end position="106"/>
    </location>
</feature>
<dbReference type="Pfam" id="PF04892">
    <property type="entry name" value="VanZ"/>
    <property type="match status" value="1"/>
</dbReference>
<dbReference type="KEGG" id="sze:AW14_05455"/>
<reference evidence="3 4" key="1">
    <citation type="submission" date="2014-02" db="EMBL/GenBank/DDBJ databases">
        <authorList>
            <person name="Young C.-C."/>
            <person name="Hameed A."/>
            <person name="Huang H.-C."/>
            <person name="Shahina M."/>
        </authorList>
    </citation>
    <scope>NUCLEOTIDE SEQUENCE [LARGE SCALE GENOMIC DNA]</scope>
    <source>
        <strain evidence="3 4">CC-SAMT-1</strain>
    </source>
</reference>
<feature type="transmembrane region" description="Helical" evidence="1">
    <location>
        <begin position="87"/>
        <end position="106"/>
    </location>
</feature>
<dbReference type="OrthoDB" id="5472246at2"/>
<dbReference type="Proteomes" id="UP000032229">
    <property type="component" value="Chromosome"/>
</dbReference>
<dbReference type="InterPro" id="IPR006976">
    <property type="entry name" value="VanZ-like"/>
</dbReference>
<dbReference type="AlphaFoldDB" id="A0A0C5W7P9"/>
<evidence type="ECO:0000259" key="2">
    <source>
        <dbReference type="Pfam" id="PF04892"/>
    </source>
</evidence>
<dbReference type="PANTHER" id="PTHR28008:SF1">
    <property type="entry name" value="DOMAIN PROTEIN, PUTATIVE (AFU_ORTHOLOGUE AFUA_3G10980)-RELATED"/>
    <property type="match status" value="1"/>
</dbReference>
<keyword evidence="1" id="KW-1133">Transmembrane helix</keyword>
<evidence type="ECO:0000313" key="4">
    <source>
        <dbReference type="Proteomes" id="UP000032229"/>
    </source>
</evidence>
<evidence type="ECO:0000313" key="3">
    <source>
        <dbReference type="EMBL" id="AJR03173.1"/>
    </source>
</evidence>
<dbReference type="HOGENOM" id="CLU_096028_2_1_10"/>
<dbReference type="RefSeq" id="WP_044637875.1">
    <property type="nucleotide sequence ID" value="NZ_CP007202.1"/>
</dbReference>
<dbReference type="STRING" id="1454006.AW14_05455"/>
<evidence type="ECO:0000256" key="1">
    <source>
        <dbReference type="SAM" id="Phobius"/>
    </source>
</evidence>
<sequence>MAYTVALTVACLVNINKFPKVDISFFDKIFHSITYLVLTLLWFSTFFFNFNYKRSKALLYAAGFSSVFGIIIEVLQGVLTVNRSADIYDVLANSLGVLLAGLFIILKRKTAIKN</sequence>
<dbReference type="EMBL" id="CP007202">
    <property type="protein sequence ID" value="AJR03173.1"/>
    <property type="molecule type" value="Genomic_DNA"/>
</dbReference>
<accession>A0A0C5W7P9</accession>
<gene>
    <name evidence="3" type="ORF">AW14_05455</name>
</gene>
<dbReference type="PANTHER" id="PTHR28008">
    <property type="entry name" value="DOMAIN PROTEIN, PUTATIVE (AFU_ORTHOLOGUE AFUA_3G10980)-RELATED"/>
    <property type="match status" value="1"/>
</dbReference>
<name>A0A0C5W7P9_9FLAO</name>
<dbReference type="PATRIC" id="fig|1454006.5.peg.1069"/>
<protein>
    <recommendedName>
        <fullName evidence="2">VanZ-like domain-containing protein</fullName>
    </recommendedName>
</protein>
<feature type="transmembrane region" description="Helical" evidence="1">
    <location>
        <begin position="57"/>
        <end position="75"/>
    </location>
</feature>